<feature type="transmembrane region" description="Helical" evidence="10">
    <location>
        <begin position="104"/>
        <end position="129"/>
    </location>
</feature>
<comment type="similarity">
    <text evidence="2">Belongs to the peptidase S54 family.</text>
</comment>
<evidence type="ECO:0000313" key="13">
    <source>
        <dbReference type="Proteomes" id="UP000006591"/>
    </source>
</evidence>
<protein>
    <recommendedName>
        <fullName evidence="11">Peptidase S54 rhomboid domain-containing protein</fullName>
    </recommendedName>
</protein>
<dbReference type="GO" id="GO:0004252">
    <property type="term" value="F:serine-type endopeptidase activity"/>
    <property type="evidence" value="ECO:0007669"/>
    <property type="project" value="InterPro"/>
</dbReference>
<evidence type="ECO:0000256" key="1">
    <source>
        <dbReference type="ARBA" id="ARBA00004141"/>
    </source>
</evidence>
<evidence type="ECO:0000256" key="7">
    <source>
        <dbReference type="ARBA" id="ARBA00022989"/>
    </source>
</evidence>
<keyword evidence="8 10" id="KW-0472">Membrane</keyword>
<dbReference type="Gramene" id="ONIVA01G36220.1">
    <property type="protein sequence ID" value="ONIVA01G36220.1"/>
    <property type="gene ID" value="ONIVA01G36220"/>
</dbReference>
<dbReference type="FunFam" id="1.20.1540.10:FF:000018">
    <property type="entry name" value="RHOMBOID-like protein 12, mitochondrial"/>
    <property type="match status" value="1"/>
</dbReference>
<dbReference type="GO" id="GO:0016020">
    <property type="term" value="C:membrane"/>
    <property type="evidence" value="ECO:0007669"/>
    <property type="project" value="UniProtKB-SubCell"/>
</dbReference>
<feature type="transmembrane region" description="Helical" evidence="10">
    <location>
        <begin position="227"/>
        <end position="246"/>
    </location>
</feature>
<keyword evidence="6" id="KW-0809">Transit peptide</keyword>
<feature type="transmembrane region" description="Helical" evidence="10">
    <location>
        <begin position="252"/>
        <end position="274"/>
    </location>
</feature>
<dbReference type="eggNOG" id="KOG2980">
    <property type="taxonomic scope" value="Eukaryota"/>
</dbReference>
<dbReference type="GO" id="GO:0006508">
    <property type="term" value="P:proteolysis"/>
    <property type="evidence" value="ECO:0007669"/>
    <property type="project" value="UniProtKB-KW"/>
</dbReference>
<dbReference type="InterPro" id="IPR050925">
    <property type="entry name" value="Rhomboid_protease_S54"/>
</dbReference>
<name>A0A0E0FTI5_ORYNI</name>
<evidence type="ECO:0000256" key="3">
    <source>
        <dbReference type="ARBA" id="ARBA00022670"/>
    </source>
</evidence>
<evidence type="ECO:0000313" key="12">
    <source>
        <dbReference type="EnsemblPlants" id="ONIVA01G36220.1"/>
    </source>
</evidence>
<keyword evidence="7 10" id="KW-1133">Transmembrane helix</keyword>
<evidence type="ECO:0000256" key="8">
    <source>
        <dbReference type="ARBA" id="ARBA00023136"/>
    </source>
</evidence>
<evidence type="ECO:0000259" key="11">
    <source>
        <dbReference type="Pfam" id="PF01694"/>
    </source>
</evidence>
<feature type="domain" description="Peptidase S54 rhomboid" evidence="11">
    <location>
        <begin position="148"/>
        <end position="297"/>
    </location>
</feature>
<sequence>MATGRRLLQFQSLLAQQALRLRAAPRPKPQPNPPHRFLHAPSSPAAASPSRLPLWRSTGSLLPVSAAAAAAAAAARAAAARWLMAAREAGSLELFSLQRRRAKWLPSADGAVLMLVGANVGVFMLWHLADPSFMRRHFMISLDNFKSGRLHTLLTNAFSHAESGHLISNMIGLYFFGSSISNMFGPAFLLKLYVAGALAGSAFFLLEKAFLAPRRQFYGGWDNSRTPALGASAAANAIILLDIFLYPKKLVYLYFFIPIPAAIMGAILIGADLLRVKRQGQVSGTSHLGGALIAALAWARIRKGWI</sequence>
<evidence type="ECO:0000256" key="10">
    <source>
        <dbReference type="SAM" id="Phobius"/>
    </source>
</evidence>
<comment type="subcellular location">
    <subcellularLocation>
        <location evidence="1">Membrane</location>
        <topology evidence="1">Multi-pass membrane protein</topology>
    </subcellularLocation>
</comment>
<evidence type="ECO:0000256" key="4">
    <source>
        <dbReference type="ARBA" id="ARBA00022692"/>
    </source>
</evidence>
<accession>A0A0E0FTI5</accession>
<proteinExistence type="inferred from homology"/>
<evidence type="ECO:0000256" key="2">
    <source>
        <dbReference type="ARBA" id="ARBA00009045"/>
    </source>
</evidence>
<evidence type="ECO:0000256" key="6">
    <source>
        <dbReference type="ARBA" id="ARBA00022946"/>
    </source>
</evidence>
<dbReference type="PANTHER" id="PTHR43731:SF14">
    <property type="entry name" value="PRESENILIN-ASSOCIATED RHOMBOID-LIKE PROTEIN, MITOCHONDRIAL"/>
    <property type="match status" value="1"/>
</dbReference>
<dbReference type="AlphaFoldDB" id="A0A0E0FTI5"/>
<feature type="region of interest" description="Disordered" evidence="9">
    <location>
        <begin position="24"/>
        <end position="51"/>
    </location>
</feature>
<dbReference type="Gene3D" id="1.20.1540.10">
    <property type="entry name" value="Rhomboid-like"/>
    <property type="match status" value="1"/>
</dbReference>
<keyword evidence="13" id="KW-1185">Reference proteome</keyword>
<dbReference type="Proteomes" id="UP000006591">
    <property type="component" value="Chromosome 1"/>
</dbReference>
<reference evidence="12" key="1">
    <citation type="submission" date="2015-04" db="UniProtKB">
        <authorList>
            <consortium name="EnsemblPlants"/>
        </authorList>
    </citation>
    <scope>IDENTIFICATION</scope>
    <source>
        <strain evidence="12">SL10</strain>
    </source>
</reference>
<dbReference type="InterPro" id="IPR035952">
    <property type="entry name" value="Rhomboid-like_sf"/>
</dbReference>
<dbReference type="SUPFAM" id="SSF144091">
    <property type="entry name" value="Rhomboid-like"/>
    <property type="match status" value="1"/>
</dbReference>
<dbReference type="PANTHER" id="PTHR43731">
    <property type="entry name" value="RHOMBOID PROTEASE"/>
    <property type="match status" value="1"/>
</dbReference>
<evidence type="ECO:0000256" key="5">
    <source>
        <dbReference type="ARBA" id="ARBA00022801"/>
    </source>
</evidence>
<feature type="compositionally biased region" description="Low complexity" evidence="9">
    <location>
        <begin position="40"/>
        <end position="50"/>
    </location>
</feature>
<keyword evidence="5" id="KW-0378">Hydrolase</keyword>
<keyword evidence="3" id="KW-0645">Protease</keyword>
<reference evidence="12" key="2">
    <citation type="submission" date="2018-04" db="EMBL/GenBank/DDBJ databases">
        <title>OnivRS2 (Oryza nivara Reference Sequence Version 2).</title>
        <authorList>
            <person name="Zhang J."/>
            <person name="Kudrna D."/>
            <person name="Lee S."/>
            <person name="Talag J."/>
            <person name="Rajasekar S."/>
            <person name="Welchert J."/>
            <person name="Hsing Y.-I."/>
            <person name="Wing R.A."/>
        </authorList>
    </citation>
    <scope>NUCLEOTIDE SEQUENCE [LARGE SCALE GENOMIC DNA]</scope>
</reference>
<dbReference type="STRING" id="4536.A0A0E0FTI5"/>
<organism evidence="12">
    <name type="scientific">Oryza nivara</name>
    <name type="common">Indian wild rice</name>
    <name type="synonym">Oryza sativa f. spontanea</name>
    <dbReference type="NCBI Taxonomy" id="4536"/>
    <lineage>
        <taxon>Eukaryota</taxon>
        <taxon>Viridiplantae</taxon>
        <taxon>Streptophyta</taxon>
        <taxon>Embryophyta</taxon>
        <taxon>Tracheophyta</taxon>
        <taxon>Spermatophyta</taxon>
        <taxon>Magnoliopsida</taxon>
        <taxon>Liliopsida</taxon>
        <taxon>Poales</taxon>
        <taxon>Poaceae</taxon>
        <taxon>BOP clade</taxon>
        <taxon>Oryzoideae</taxon>
        <taxon>Oryzeae</taxon>
        <taxon>Oryzinae</taxon>
        <taxon>Oryza</taxon>
    </lineage>
</organism>
<keyword evidence="4 10" id="KW-0812">Transmembrane</keyword>
<evidence type="ECO:0000256" key="9">
    <source>
        <dbReference type="SAM" id="MobiDB-lite"/>
    </source>
</evidence>
<dbReference type="InterPro" id="IPR022764">
    <property type="entry name" value="Peptidase_S54_rhomboid_dom"/>
</dbReference>
<dbReference type="EnsemblPlants" id="ONIVA01G36220.1">
    <property type="protein sequence ID" value="ONIVA01G36220.1"/>
    <property type="gene ID" value="ONIVA01G36220"/>
</dbReference>
<dbReference type="HOGENOM" id="CLU_895308_0_0_1"/>
<dbReference type="OMA" id="MLWHLAD"/>
<dbReference type="Pfam" id="PF01694">
    <property type="entry name" value="Rhomboid"/>
    <property type="match status" value="1"/>
</dbReference>
<feature type="transmembrane region" description="Helical" evidence="10">
    <location>
        <begin position="183"/>
        <end position="206"/>
    </location>
</feature>